<feature type="transmembrane region" description="Helical" evidence="2">
    <location>
        <begin position="363"/>
        <end position="387"/>
    </location>
</feature>
<evidence type="ECO:0000256" key="2">
    <source>
        <dbReference type="SAM" id="Phobius"/>
    </source>
</evidence>
<keyword evidence="2" id="KW-0812">Transmembrane</keyword>
<gene>
    <name evidence="5" type="ORF">OZSIB_2427</name>
</gene>
<dbReference type="Proteomes" id="UP000252355">
    <property type="component" value="Unassembled WGS sequence"/>
</dbReference>
<keyword evidence="2" id="KW-0472">Membrane</keyword>
<protein>
    <submittedName>
        <fullName evidence="5">Adenylate cyclase</fullName>
    </submittedName>
</protein>
<dbReference type="PROSITE" id="PS50885">
    <property type="entry name" value="HAMP"/>
    <property type="match status" value="1"/>
</dbReference>
<dbReference type="InterPro" id="IPR001054">
    <property type="entry name" value="A/G_cyclase"/>
</dbReference>
<name>A0A367ZSN4_9BACT</name>
<evidence type="ECO:0000256" key="1">
    <source>
        <dbReference type="SAM" id="MobiDB-lite"/>
    </source>
</evidence>
<dbReference type="Gene3D" id="3.30.70.1230">
    <property type="entry name" value="Nucleotide cyclase"/>
    <property type="match status" value="1"/>
</dbReference>
<dbReference type="CDD" id="cd06225">
    <property type="entry name" value="HAMP"/>
    <property type="match status" value="1"/>
</dbReference>
<dbReference type="InterPro" id="IPR050697">
    <property type="entry name" value="Adenylyl/Guanylyl_Cyclase_3/4"/>
</dbReference>
<dbReference type="SMART" id="SM00304">
    <property type="entry name" value="HAMP"/>
    <property type="match status" value="1"/>
</dbReference>
<dbReference type="PROSITE" id="PS50125">
    <property type="entry name" value="GUANYLATE_CYCLASE_2"/>
    <property type="match status" value="1"/>
</dbReference>
<accession>A0A367ZSN4</accession>
<sequence>MKRTRTSAGQLLFLAVLSALPLAIIWADGVLRQGFVREQERQDWEQDVARLFEGFRSGMTLEGQYATMVERFRRRFQRITEPAWELTASELTARFRAAFPPSHRPASTLLYGFKPRHRDGGFIPLAGPGLESRGARVLAELTGWLLSPPDRRPPASSSLIKRYQAIFGLQMPLDLLAQGRQGRLTPASFFGQEAVFLWDALTGARGQVLGAFLAVLPFELTMGDLALRHALQRAHRQHPGMVPVLIPLAGEPRERPILFPRGYRPSRRFVRLVERIARCRDRDRIALPAQVSDFPPGHWAIRRFPAADVPYELWVFRRFPRRLPPETIAAMQLWVLIGGGLWLMPLLRHLTSPTGFALSMRQWVMTCMVSLAVLALAALRFAGVYYLETSTVRQARDRIAQARAALEAIDTGVSSIFDHFGRVCRHLAYDPQWVATLFSSDPAQAAGAFTTARSHLTRQHPRLPLDYLLRFQADAEMRGEVLAATDHERRAGQAVLLILRPFMQGAAGQLASDPPLLVPGDAPAVASLPLTDGFGTAAAAAAGEPRPPPTAGDDHRDALPEPFPAETNTPATAQATPTDSSGPARHGLEPERSGPSRRGTDTLFADFLRSSLHPIAFRRFLRLRQQPALMPSIRRPLLQYYDFLATGKRFSGALVFLSDAATAYRRYLQLAMPGLALSRQGWYAIGERTAEGCRLLPPGLGAAERSRFGRRLERLMQVAARAGSTQEERAGGFSLLAVPCLHAQGFVLGAAIPLDDLEVWRSHRWRQLSVALLSFLGLVLWLGWATASHLLDPLREVEHGLRQVARGNLDLTMTLDRDDELGDLSATFDRLLQGLRERRELGRFVSGQVDALVAARDHAAVLRPQRRMTTVLASDLREFTTLSERHPPATIVAMLNRHHQEMVEAILAHQGSVELFIGDAVIAVFHDLEGEDGPRRAVAAAREMRRRHRRILAERTAAGLFPYGMGVGIDRGEVLIGTFGREGKLEHTLLGPPRQRAEALEAASKRGRHSLIVVSPAVARACPELACVPITSEALEIVEEERG</sequence>
<dbReference type="SMART" id="SM00044">
    <property type="entry name" value="CYCc"/>
    <property type="match status" value="1"/>
</dbReference>
<feature type="compositionally biased region" description="Low complexity" evidence="1">
    <location>
        <begin position="564"/>
        <end position="578"/>
    </location>
</feature>
<dbReference type="Pfam" id="PF00672">
    <property type="entry name" value="HAMP"/>
    <property type="match status" value="1"/>
</dbReference>
<evidence type="ECO:0000313" key="5">
    <source>
        <dbReference type="EMBL" id="RCK81050.1"/>
    </source>
</evidence>
<dbReference type="Gene3D" id="6.10.340.10">
    <property type="match status" value="1"/>
</dbReference>
<feature type="compositionally biased region" description="Basic and acidic residues" evidence="1">
    <location>
        <begin position="586"/>
        <end position="600"/>
    </location>
</feature>
<dbReference type="PANTHER" id="PTHR43081:SF1">
    <property type="entry name" value="ADENYLATE CYCLASE, TERMINAL-DIFFERENTIATION SPECIFIC"/>
    <property type="match status" value="1"/>
</dbReference>
<organism evidence="5 6">
    <name type="scientific">Candidatus Ozemobacter sibiricus</name>
    <dbReference type="NCBI Taxonomy" id="2268124"/>
    <lineage>
        <taxon>Bacteria</taxon>
        <taxon>Candidatus Ozemobacteria</taxon>
        <taxon>Candidatus Ozemobacterales</taxon>
        <taxon>Candidatus Ozemobacteraceae</taxon>
        <taxon>Candidatus Ozemobacter</taxon>
    </lineage>
</organism>
<keyword evidence="2" id="KW-1133">Transmembrane helix</keyword>
<dbReference type="GO" id="GO:0035556">
    <property type="term" value="P:intracellular signal transduction"/>
    <property type="evidence" value="ECO:0007669"/>
    <property type="project" value="InterPro"/>
</dbReference>
<evidence type="ECO:0000259" key="4">
    <source>
        <dbReference type="PROSITE" id="PS50885"/>
    </source>
</evidence>
<dbReference type="SUPFAM" id="SSF55073">
    <property type="entry name" value="Nucleotide cyclase"/>
    <property type="match status" value="1"/>
</dbReference>
<dbReference type="SUPFAM" id="SSF158472">
    <property type="entry name" value="HAMP domain-like"/>
    <property type="match status" value="1"/>
</dbReference>
<feature type="domain" description="HAMP" evidence="4">
    <location>
        <begin position="788"/>
        <end position="840"/>
    </location>
</feature>
<reference evidence="5 6" key="1">
    <citation type="submission" date="2018-05" db="EMBL/GenBank/DDBJ databases">
        <title>A metagenomic window into the 2 km-deep terrestrial subsurface aquifer revealed taxonomically and functionally diverse microbial community comprising novel uncultured bacterial lineages.</title>
        <authorList>
            <person name="Kadnikov V.V."/>
            <person name="Mardanov A.V."/>
            <person name="Beletsky A.V."/>
            <person name="Banks D."/>
            <person name="Pimenov N.V."/>
            <person name="Frank Y.A."/>
            <person name="Karnachuk O.V."/>
            <person name="Ravin N.V."/>
        </authorList>
    </citation>
    <scope>NUCLEOTIDE SEQUENCE [LARGE SCALE GENOMIC DNA]</scope>
    <source>
        <strain evidence="5">BY5</strain>
    </source>
</reference>
<evidence type="ECO:0000313" key="6">
    <source>
        <dbReference type="Proteomes" id="UP000252355"/>
    </source>
</evidence>
<dbReference type="GO" id="GO:0004016">
    <property type="term" value="F:adenylate cyclase activity"/>
    <property type="evidence" value="ECO:0007669"/>
    <property type="project" value="UniProtKB-ARBA"/>
</dbReference>
<dbReference type="InterPro" id="IPR003660">
    <property type="entry name" value="HAMP_dom"/>
</dbReference>
<dbReference type="GO" id="GO:0016020">
    <property type="term" value="C:membrane"/>
    <property type="evidence" value="ECO:0007669"/>
    <property type="project" value="InterPro"/>
</dbReference>
<dbReference type="AlphaFoldDB" id="A0A367ZSN4"/>
<dbReference type="GO" id="GO:0009190">
    <property type="term" value="P:cyclic nucleotide biosynthetic process"/>
    <property type="evidence" value="ECO:0007669"/>
    <property type="project" value="InterPro"/>
</dbReference>
<dbReference type="Pfam" id="PF00211">
    <property type="entry name" value="Guanylate_cyc"/>
    <property type="match status" value="1"/>
</dbReference>
<dbReference type="EMBL" id="QOQW01000003">
    <property type="protein sequence ID" value="RCK81050.1"/>
    <property type="molecule type" value="Genomic_DNA"/>
</dbReference>
<comment type="caution">
    <text evidence="5">The sequence shown here is derived from an EMBL/GenBank/DDBJ whole genome shotgun (WGS) entry which is preliminary data.</text>
</comment>
<feature type="region of interest" description="Disordered" evidence="1">
    <location>
        <begin position="539"/>
        <end position="600"/>
    </location>
</feature>
<feature type="domain" description="Guanylate cyclase" evidence="3">
    <location>
        <begin position="870"/>
        <end position="1001"/>
    </location>
</feature>
<dbReference type="InterPro" id="IPR029787">
    <property type="entry name" value="Nucleotide_cyclase"/>
</dbReference>
<evidence type="ECO:0000259" key="3">
    <source>
        <dbReference type="PROSITE" id="PS50125"/>
    </source>
</evidence>
<proteinExistence type="predicted"/>
<dbReference type="PANTHER" id="PTHR43081">
    <property type="entry name" value="ADENYLATE CYCLASE, TERMINAL-DIFFERENTIATION SPECIFIC-RELATED"/>
    <property type="match status" value="1"/>
</dbReference>
<dbReference type="CDD" id="cd07302">
    <property type="entry name" value="CHD"/>
    <property type="match status" value="1"/>
</dbReference>
<feature type="transmembrane region" description="Helical" evidence="2">
    <location>
        <begin position="327"/>
        <end position="343"/>
    </location>
</feature>